<dbReference type="OrthoDB" id="2729610at2"/>
<dbReference type="InterPro" id="IPR036388">
    <property type="entry name" value="WH-like_DNA-bd_sf"/>
</dbReference>
<keyword evidence="1" id="KW-0238">DNA-binding</keyword>
<proteinExistence type="predicted"/>
<dbReference type="RefSeq" id="WP_124762671.1">
    <property type="nucleotide sequence ID" value="NZ_JAFBDY010000001.1"/>
</dbReference>
<evidence type="ECO:0000313" key="2">
    <source>
        <dbReference type="EMBL" id="RQW76640.1"/>
    </source>
</evidence>
<protein>
    <submittedName>
        <fullName evidence="2">Transcriptional regulator</fullName>
    </submittedName>
</protein>
<dbReference type="Gene3D" id="1.10.10.10">
    <property type="entry name" value="Winged helix-like DNA-binding domain superfamily/Winged helix DNA-binding domain"/>
    <property type="match status" value="1"/>
</dbReference>
<dbReference type="SUPFAM" id="SSF46785">
    <property type="entry name" value="Winged helix' DNA-binding domain"/>
    <property type="match status" value="1"/>
</dbReference>
<evidence type="ECO:0000256" key="1">
    <source>
        <dbReference type="ARBA" id="ARBA00023125"/>
    </source>
</evidence>
<gene>
    <name evidence="2" type="ORF">EBB45_01725</name>
</gene>
<dbReference type="EMBL" id="RRCT01000001">
    <property type="protein sequence ID" value="RQW76640.1"/>
    <property type="molecule type" value="Genomic_DNA"/>
</dbReference>
<dbReference type="GO" id="GO:0003677">
    <property type="term" value="F:DNA binding"/>
    <property type="evidence" value="ECO:0007669"/>
    <property type="project" value="UniProtKB-KW"/>
</dbReference>
<dbReference type="Proteomes" id="UP000274033">
    <property type="component" value="Unassembled WGS sequence"/>
</dbReference>
<reference evidence="2 3" key="1">
    <citation type="journal article" date="2013" name="J. Microbiol.">
        <title>Lysinibacillus chungkukjangi sp. nov., isolated from Chungkukjang, Korean fermented soybean food.</title>
        <authorList>
            <person name="Kim S.J."/>
            <person name="Jang Y.H."/>
            <person name="Hamada M."/>
            <person name="Ahn J.H."/>
            <person name="Weon H.Y."/>
            <person name="Suzuki K."/>
            <person name="Whang K.S."/>
            <person name="Kwon S.W."/>
        </authorList>
    </citation>
    <scope>NUCLEOTIDE SEQUENCE [LARGE SCALE GENOMIC DNA]</scope>
    <source>
        <strain evidence="2 3">MCCC 1A12701</strain>
    </source>
</reference>
<evidence type="ECO:0000313" key="3">
    <source>
        <dbReference type="Proteomes" id="UP000274033"/>
    </source>
</evidence>
<dbReference type="AlphaFoldDB" id="A0A3N9UL87"/>
<sequence>MIHPLKVTSTLADKTRYQIYEYMLQQKKYFTVQDIATQFDIHPNVSRLHLTKLSEINLITADYVKTGKGGRPGRVYKASEEGIVLSFPKRDEGHLLKWTLQIIKDYGSEALEKAKAISYQDGFENVKETFIKEKITKNSLDFNNKLNILANASSMIGYFPQISETDQGKKIIFTIYNCPFRNQIQEYNEIVCALHEAYLQGQIDALFSENELLQTESMVHDCELCQYKILIQEPSLL</sequence>
<name>A0A3N9UL87_9BACI</name>
<organism evidence="2 3">
    <name type="scientific">Lysinibacillus composti</name>
    <dbReference type="NCBI Taxonomy" id="720633"/>
    <lineage>
        <taxon>Bacteria</taxon>
        <taxon>Bacillati</taxon>
        <taxon>Bacillota</taxon>
        <taxon>Bacilli</taxon>
        <taxon>Bacillales</taxon>
        <taxon>Bacillaceae</taxon>
        <taxon>Lysinibacillus</taxon>
    </lineage>
</organism>
<dbReference type="CDD" id="cd00090">
    <property type="entry name" value="HTH_ARSR"/>
    <property type="match status" value="1"/>
</dbReference>
<keyword evidence="3" id="KW-1185">Reference proteome</keyword>
<comment type="caution">
    <text evidence="2">The sequence shown here is derived from an EMBL/GenBank/DDBJ whole genome shotgun (WGS) entry which is preliminary data.</text>
</comment>
<accession>A0A3N9UL87</accession>
<dbReference type="InterPro" id="IPR011991">
    <property type="entry name" value="ArsR-like_HTH"/>
</dbReference>
<dbReference type="InterPro" id="IPR036390">
    <property type="entry name" value="WH_DNA-bd_sf"/>
</dbReference>